<evidence type="ECO:0000256" key="1">
    <source>
        <dbReference type="SAM" id="Phobius"/>
    </source>
</evidence>
<dbReference type="Pfam" id="PF11361">
    <property type="entry name" value="DUF3159"/>
    <property type="match status" value="1"/>
</dbReference>
<evidence type="ECO:0000313" key="2">
    <source>
        <dbReference type="EMBL" id="AGQ19311.1"/>
    </source>
</evidence>
<keyword evidence="1" id="KW-0812">Transmembrane</keyword>
<feature type="transmembrane region" description="Helical" evidence="1">
    <location>
        <begin position="72"/>
        <end position="90"/>
    </location>
</feature>
<proteinExistence type="predicted"/>
<dbReference type="EMBL" id="KC811128">
    <property type="protein sequence ID" value="AGQ19311.1"/>
    <property type="molecule type" value="Genomic_DNA"/>
</dbReference>
<dbReference type="InterPro" id="IPR016566">
    <property type="entry name" value="UCP010219"/>
</dbReference>
<accession>S5DKG7</accession>
<feature type="transmembrane region" description="Helical" evidence="1">
    <location>
        <begin position="96"/>
        <end position="117"/>
    </location>
</feature>
<name>S5DKG7_9ACTN</name>
<dbReference type="AlphaFoldDB" id="S5DKG7"/>
<feature type="transmembrane region" description="Helical" evidence="1">
    <location>
        <begin position="45"/>
        <end position="65"/>
    </location>
</feature>
<feature type="transmembrane region" description="Helical" evidence="1">
    <location>
        <begin position="173"/>
        <end position="196"/>
    </location>
</feature>
<keyword evidence="1" id="KW-1133">Transmembrane helix</keyword>
<protein>
    <submittedName>
        <fullName evidence="2">MedDCM-OCT-S33-C31-cds28</fullName>
    </submittedName>
</protein>
<keyword evidence="1" id="KW-0472">Membrane</keyword>
<reference evidence="2" key="1">
    <citation type="journal article" date="2013" name="Sci. Rep.">
        <title>Metagenomics uncovers a new group of low GC and ultra-small marine Actinobacteria.</title>
        <authorList>
            <person name="Ghai R."/>
            <person name="Mizuno C.M."/>
            <person name="Picazo A."/>
            <person name="Camacho A."/>
            <person name="Rodriguez-Valera F."/>
        </authorList>
    </citation>
    <scope>NUCLEOTIDE SEQUENCE</scope>
</reference>
<organism evidence="2">
    <name type="scientific">Candidatus Actinomarina minuta</name>
    <dbReference type="NCBI Taxonomy" id="1389454"/>
    <lineage>
        <taxon>Bacteria</taxon>
        <taxon>Bacillati</taxon>
        <taxon>Actinomycetota</taxon>
        <taxon>Actinomycetes</taxon>
        <taxon>Candidatus Actinomarinidae</taxon>
        <taxon>Candidatus Actinomarinales</taxon>
        <taxon>Candidatus Actinomarineae</taxon>
        <taxon>Candidatus Actinomarinaceae</taxon>
        <taxon>Candidatus Actinomarina</taxon>
    </lineage>
</organism>
<sequence length="227" mass="25866">MFKRFKKQFSEIKSEVLGLNESQNNVFDSILAPVFFVLLNRFFDLNIAIIGTGFLVVLTIIYRVLRKDDLKFAFIGVVGTIVALLIARFQGSASGFFLPGIIRDLSIALIGFISILIRRPFTIYSSQYFRKWPMEWYLLPSVKPAYNQVAILWVAFLSLKGGLQILFFNNPEILAIIKLSTSNQTTLILLIVSYFLGLRKLKNLKGPSVEEFKNNVSPPWKGQERGF</sequence>